<evidence type="ECO:0000313" key="3">
    <source>
        <dbReference type="EMBL" id="GJU02551.1"/>
    </source>
</evidence>
<dbReference type="CDD" id="cd09272">
    <property type="entry name" value="RNase_HI_RT_Ty1"/>
    <property type="match status" value="1"/>
</dbReference>
<dbReference type="PROSITE" id="PS50102">
    <property type="entry name" value="RRM"/>
    <property type="match status" value="1"/>
</dbReference>
<dbReference type="InterPro" id="IPR035979">
    <property type="entry name" value="RBD_domain_sf"/>
</dbReference>
<protein>
    <submittedName>
        <fullName evidence="3">Zinc finger, CCHC-type containing protein</fullName>
    </submittedName>
</protein>
<proteinExistence type="predicted"/>
<gene>
    <name evidence="3" type="ORF">Tco_1112889</name>
</gene>
<dbReference type="PANTHER" id="PTHR11439">
    <property type="entry name" value="GAG-POL-RELATED RETROTRANSPOSON"/>
    <property type="match status" value="1"/>
</dbReference>
<keyword evidence="4" id="KW-1185">Reference proteome</keyword>
<accession>A0ABQ5IR39</accession>
<dbReference type="PANTHER" id="PTHR11439:SF521">
    <property type="entry name" value="RNA-DIRECTED DNA POLYMERASE"/>
    <property type="match status" value="1"/>
</dbReference>
<dbReference type="Gene3D" id="3.30.70.330">
    <property type="match status" value="1"/>
</dbReference>
<feature type="domain" description="RRM" evidence="2">
    <location>
        <begin position="304"/>
        <end position="378"/>
    </location>
</feature>
<name>A0ABQ5IR39_9ASTR</name>
<keyword evidence="1" id="KW-0694">RNA-binding</keyword>
<evidence type="ECO:0000256" key="1">
    <source>
        <dbReference type="PROSITE-ProRule" id="PRU00176"/>
    </source>
</evidence>
<sequence>MKRYGRKRTDVFLVILGIKIKRENKGIVITQSHYIEKILKKFNREDCSPVSTPMDPVEKLKPNTGKPVDQLEYSRAIGCLMYAMTSTRPDIAYAVGRLSRFTSNPSRQHWKAITRVFKYLRGTKDYGLSYVGYPSVLEGYSDASWINHVEDSSSTSGWVFLLGGGAISWASKKQTCITSSTMESEFVALAAAVARAYSQIYNGKSRHLGVRHIARSKGTTYVNMKFSRFKKLGLSFLYVHAASKRTTCPNKPFAAALTPVSLRPTRDAGKLSRQEMCLSRPLLVACQNMFWNRSYEDDVAKISISIYVSNLPETFSAKDLFHACNKYGHVVDSFIPLKRSKEGKRFGFVKFINVSNVERLDSSVAPATEKSVVNLPRVSLPMNENIENVINAMEPLQDKISEDLLCDVGHKLWEYNMADARKLRGLGNQSKKPVLLLRLSGGFYVVGSNSFVKDQCHHFSDIFCECVRSFGIGFLTLLLRFLLRGWDMTLECDVTLMEHDFVNAIREFSSQVSSLLDVIHPYIALIPKKHDAKFVKDYRPISLARLWRMPSLWHRLIADFIWPIVLLLFTKVRCFQSYPLDDCILERANSLVPQKQRSLPRLYETTVARGGRRSSFYHLVELLGLILSLYPSNDRWAMASWDLSARTLWRKLSDGGKLIYPDFSLLRSNAIALLQKYSVFLIAQKVMLVGVFFVMWWHDLEIPLYTYCFLVLDISECLELLFDDLVSVGGCGVPYCWINAFLVGLRDGGGGGLGPF</sequence>
<reference evidence="3" key="1">
    <citation type="journal article" date="2022" name="Int. J. Mol. Sci.">
        <title>Draft Genome of Tanacetum Coccineum: Genomic Comparison of Closely Related Tanacetum-Family Plants.</title>
        <authorList>
            <person name="Yamashiro T."/>
            <person name="Shiraishi A."/>
            <person name="Nakayama K."/>
            <person name="Satake H."/>
        </authorList>
    </citation>
    <scope>NUCLEOTIDE SEQUENCE</scope>
</reference>
<dbReference type="CDD" id="cd00590">
    <property type="entry name" value="RRM_SF"/>
    <property type="match status" value="1"/>
</dbReference>
<organism evidence="3 4">
    <name type="scientific">Tanacetum coccineum</name>
    <dbReference type="NCBI Taxonomy" id="301880"/>
    <lineage>
        <taxon>Eukaryota</taxon>
        <taxon>Viridiplantae</taxon>
        <taxon>Streptophyta</taxon>
        <taxon>Embryophyta</taxon>
        <taxon>Tracheophyta</taxon>
        <taxon>Spermatophyta</taxon>
        <taxon>Magnoliopsida</taxon>
        <taxon>eudicotyledons</taxon>
        <taxon>Gunneridae</taxon>
        <taxon>Pentapetalae</taxon>
        <taxon>asterids</taxon>
        <taxon>campanulids</taxon>
        <taxon>Asterales</taxon>
        <taxon>Asteraceae</taxon>
        <taxon>Asteroideae</taxon>
        <taxon>Anthemideae</taxon>
        <taxon>Anthemidinae</taxon>
        <taxon>Tanacetum</taxon>
    </lineage>
</organism>
<dbReference type="InterPro" id="IPR012677">
    <property type="entry name" value="Nucleotide-bd_a/b_plait_sf"/>
</dbReference>
<dbReference type="Pfam" id="PF00076">
    <property type="entry name" value="RRM_1"/>
    <property type="match status" value="1"/>
</dbReference>
<dbReference type="InterPro" id="IPR000504">
    <property type="entry name" value="RRM_dom"/>
</dbReference>
<evidence type="ECO:0000259" key="2">
    <source>
        <dbReference type="PROSITE" id="PS50102"/>
    </source>
</evidence>
<dbReference type="EMBL" id="BQNB010021072">
    <property type="protein sequence ID" value="GJU02551.1"/>
    <property type="molecule type" value="Genomic_DNA"/>
</dbReference>
<reference evidence="3" key="2">
    <citation type="submission" date="2022-01" db="EMBL/GenBank/DDBJ databases">
        <authorList>
            <person name="Yamashiro T."/>
            <person name="Shiraishi A."/>
            <person name="Satake H."/>
            <person name="Nakayama K."/>
        </authorList>
    </citation>
    <scope>NUCLEOTIDE SEQUENCE</scope>
</reference>
<comment type="caution">
    <text evidence="3">The sequence shown here is derived from an EMBL/GenBank/DDBJ whole genome shotgun (WGS) entry which is preliminary data.</text>
</comment>
<evidence type="ECO:0000313" key="4">
    <source>
        <dbReference type="Proteomes" id="UP001151760"/>
    </source>
</evidence>
<dbReference type="Proteomes" id="UP001151760">
    <property type="component" value="Unassembled WGS sequence"/>
</dbReference>
<dbReference type="SUPFAM" id="SSF54928">
    <property type="entry name" value="RNA-binding domain, RBD"/>
    <property type="match status" value="1"/>
</dbReference>
<dbReference type="SMART" id="SM00360">
    <property type="entry name" value="RRM"/>
    <property type="match status" value="1"/>
</dbReference>